<dbReference type="PRINTS" id="PR00455">
    <property type="entry name" value="HTHTETR"/>
</dbReference>
<comment type="caution">
    <text evidence="4">The sequence shown here is derived from an EMBL/GenBank/DDBJ whole genome shotgun (WGS) entry which is preliminary data.</text>
</comment>
<dbReference type="InterPro" id="IPR050624">
    <property type="entry name" value="HTH-type_Tx_Regulator"/>
</dbReference>
<organism evidence="4 5">
    <name type="scientific">Paenibacillus albidus</name>
    <dbReference type="NCBI Taxonomy" id="2041023"/>
    <lineage>
        <taxon>Bacteria</taxon>
        <taxon>Bacillati</taxon>
        <taxon>Bacillota</taxon>
        <taxon>Bacilli</taxon>
        <taxon>Bacillales</taxon>
        <taxon>Paenibacillaceae</taxon>
        <taxon>Paenibacillus</taxon>
    </lineage>
</organism>
<evidence type="ECO:0000313" key="5">
    <source>
        <dbReference type="Proteomes" id="UP000637643"/>
    </source>
</evidence>
<dbReference type="Proteomes" id="UP000637643">
    <property type="component" value="Unassembled WGS sequence"/>
</dbReference>
<dbReference type="InterPro" id="IPR009057">
    <property type="entry name" value="Homeodomain-like_sf"/>
</dbReference>
<reference evidence="4" key="2">
    <citation type="submission" date="2020-09" db="EMBL/GenBank/DDBJ databases">
        <authorList>
            <person name="Sun Q."/>
            <person name="Zhou Y."/>
        </authorList>
    </citation>
    <scope>NUCLEOTIDE SEQUENCE</scope>
    <source>
        <strain evidence="4">CGMCC 1.16134</strain>
    </source>
</reference>
<feature type="domain" description="HTH tetR-type" evidence="3">
    <location>
        <begin position="2"/>
        <end position="62"/>
    </location>
</feature>
<dbReference type="PROSITE" id="PS50977">
    <property type="entry name" value="HTH_TETR_2"/>
    <property type="match status" value="1"/>
</dbReference>
<evidence type="ECO:0000256" key="2">
    <source>
        <dbReference type="PROSITE-ProRule" id="PRU00335"/>
    </source>
</evidence>
<evidence type="ECO:0000313" key="4">
    <source>
        <dbReference type="EMBL" id="GGF66985.1"/>
    </source>
</evidence>
<dbReference type="GO" id="GO:0003677">
    <property type="term" value="F:DNA binding"/>
    <property type="evidence" value="ECO:0007669"/>
    <property type="project" value="UniProtKB-UniRule"/>
</dbReference>
<dbReference type="Pfam" id="PF00440">
    <property type="entry name" value="TetR_N"/>
    <property type="match status" value="1"/>
</dbReference>
<reference evidence="4" key="1">
    <citation type="journal article" date="2014" name="Int. J. Syst. Evol. Microbiol.">
        <title>Complete genome sequence of Corynebacterium casei LMG S-19264T (=DSM 44701T), isolated from a smear-ripened cheese.</title>
        <authorList>
            <consortium name="US DOE Joint Genome Institute (JGI-PGF)"/>
            <person name="Walter F."/>
            <person name="Albersmeier A."/>
            <person name="Kalinowski J."/>
            <person name="Ruckert C."/>
        </authorList>
    </citation>
    <scope>NUCLEOTIDE SEQUENCE</scope>
    <source>
        <strain evidence="4">CGMCC 1.16134</strain>
    </source>
</reference>
<dbReference type="AlphaFoldDB" id="A0A917C235"/>
<dbReference type="PROSITE" id="PS01081">
    <property type="entry name" value="HTH_TETR_1"/>
    <property type="match status" value="1"/>
</dbReference>
<dbReference type="InterPro" id="IPR023772">
    <property type="entry name" value="DNA-bd_HTH_TetR-type_CS"/>
</dbReference>
<dbReference type="RefSeq" id="WP_189022522.1">
    <property type="nucleotide sequence ID" value="NZ_BMKR01000003.1"/>
</dbReference>
<dbReference type="Gene3D" id="1.10.357.10">
    <property type="entry name" value="Tetracycline Repressor, domain 2"/>
    <property type="match status" value="1"/>
</dbReference>
<evidence type="ECO:0000259" key="3">
    <source>
        <dbReference type="PROSITE" id="PS50977"/>
    </source>
</evidence>
<gene>
    <name evidence="4" type="ORF">GCM10010912_09950</name>
</gene>
<dbReference type="SUPFAM" id="SSF46689">
    <property type="entry name" value="Homeodomain-like"/>
    <property type="match status" value="1"/>
</dbReference>
<sequence>MNKRKIQVVTHALALFVEKGIMETSIQDIIERAGISKGTFYNYFSSKNQCVSAVLEQVRYETRMKRSELQIGKRPDDIDVLIEQISMISRNNQKHGLSAMFEEILHSRDKEMKQYVIHYRMFEIDWLADRLIDVYGEKLRMNAFEAAVIFFGMQQHLLFTAKTINQSHIDPGNVARSVFHYMDYIIESLIEKDTSVIDDEKLQVMKGQMTQEEVKQEEILQLLDESSGHLRFTKPQADLTTALRYEIAHQPLRESVVNALLQPYLDAFKGSTGYNQAKDIMSMVWRYMHQ</sequence>
<dbReference type="PANTHER" id="PTHR43479">
    <property type="entry name" value="ACREF/ENVCD OPERON REPRESSOR-RELATED"/>
    <property type="match status" value="1"/>
</dbReference>
<proteinExistence type="predicted"/>
<keyword evidence="1 2" id="KW-0238">DNA-binding</keyword>
<dbReference type="EMBL" id="BMKR01000003">
    <property type="protein sequence ID" value="GGF66985.1"/>
    <property type="molecule type" value="Genomic_DNA"/>
</dbReference>
<name>A0A917C235_9BACL</name>
<feature type="DNA-binding region" description="H-T-H motif" evidence="2">
    <location>
        <begin position="25"/>
        <end position="44"/>
    </location>
</feature>
<dbReference type="InterPro" id="IPR001647">
    <property type="entry name" value="HTH_TetR"/>
</dbReference>
<dbReference type="PANTHER" id="PTHR43479:SF22">
    <property type="entry name" value="TRANSCRIPTIONAL REGULATOR, TETR FAMILY"/>
    <property type="match status" value="1"/>
</dbReference>
<protein>
    <submittedName>
        <fullName evidence="4">TetR family transcriptional regulator</fullName>
    </submittedName>
</protein>
<keyword evidence="5" id="KW-1185">Reference proteome</keyword>
<evidence type="ECO:0000256" key="1">
    <source>
        <dbReference type="ARBA" id="ARBA00023125"/>
    </source>
</evidence>
<accession>A0A917C235</accession>